<evidence type="ECO:0000259" key="1">
    <source>
        <dbReference type="PROSITE" id="PS50197"/>
    </source>
</evidence>
<dbReference type="KEGG" id="tps:THAPSDRAFT_269169"/>
<dbReference type="PANTHER" id="PTHR13743:SF123">
    <property type="entry name" value="PROTEIN FAN"/>
    <property type="match status" value="1"/>
</dbReference>
<dbReference type="PROSITE" id="PS50197">
    <property type="entry name" value="BEACH"/>
    <property type="match status" value="1"/>
</dbReference>
<dbReference type="eggNOG" id="KOG1786">
    <property type="taxonomic scope" value="Eukaryota"/>
</dbReference>
<feature type="domain" description="BEACH-type PH" evidence="2">
    <location>
        <begin position="139"/>
        <end position="246"/>
    </location>
</feature>
<dbReference type="SUPFAM" id="SSF50729">
    <property type="entry name" value="PH domain-like"/>
    <property type="match status" value="1"/>
</dbReference>
<dbReference type="InterPro" id="IPR057496">
    <property type="entry name" value="FAN-like_PH"/>
</dbReference>
<dbReference type="CDD" id="cd06071">
    <property type="entry name" value="Beach"/>
    <property type="match status" value="1"/>
</dbReference>
<dbReference type="InParanoid" id="B8C4E2"/>
<dbReference type="Pfam" id="PF02138">
    <property type="entry name" value="Beach"/>
    <property type="match status" value="1"/>
</dbReference>
<protein>
    <submittedName>
        <fullName evidence="3">Beach domain-containing protein</fullName>
    </submittedName>
</protein>
<dbReference type="Proteomes" id="UP000001449">
    <property type="component" value="Chromosome 6"/>
</dbReference>
<dbReference type="Pfam" id="PF25400">
    <property type="entry name" value="PH_FAN"/>
    <property type="match status" value="1"/>
</dbReference>
<keyword evidence="4" id="KW-1185">Reference proteome</keyword>
<reference evidence="3 4" key="2">
    <citation type="journal article" date="2008" name="Nature">
        <title>The Phaeodactylum genome reveals the evolutionary history of diatom genomes.</title>
        <authorList>
            <person name="Bowler C."/>
            <person name="Allen A.E."/>
            <person name="Badger J.H."/>
            <person name="Grimwood J."/>
            <person name="Jabbari K."/>
            <person name="Kuo A."/>
            <person name="Maheswari U."/>
            <person name="Martens C."/>
            <person name="Maumus F."/>
            <person name="Otillar R.P."/>
            <person name="Rayko E."/>
            <person name="Salamov A."/>
            <person name="Vandepoele K."/>
            <person name="Beszteri B."/>
            <person name="Gruber A."/>
            <person name="Heijde M."/>
            <person name="Katinka M."/>
            <person name="Mock T."/>
            <person name="Valentin K."/>
            <person name="Verret F."/>
            <person name="Berges J.A."/>
            <person name="Brownlee C."/>
            <person name="Cadoret J.P."/>
            <person name="Chiovitti A."/>
            <person name="Choi C.J."/>
            <person name="Coesel S."/>
            <person name="De Martino A."/>
            <person name="Detter J.C."/>
            <person name="Durkin C."/>
            <person name="Falciatore A."/>
            <person name="Fournet J."/>
            <person name="Haruta M."/>
            <person name="Huysman M.J."/>
            <person name="Jenkins B.D."/>
            <person name="Jiroutova K."/>
            <person name="Jorgensen R.E."/>
            <person name="Joubert Y."/>
            <person name="Kaplan A."/>
            <person name="Kroger N."/>
            <person name="Kroth P.G."/>
            <person name="La Roche J."/>
            <person name="Lindquist E."/>
            <person name="Lommer M."/>
            <person name="Martin-Jezequel V."/>
            <person name="Lopez P.J."/>
            <person name="Lucas S."/>
            <person name="Mangogna M."/>
            <person name="McGinnis K."/>
            <person name="Medlin L.K."/>
            <person name="Montsant A."/>
            <person name="Oudot-Le Secq M.P."/>
            <person name="Napoli C."/>
            <person name="Obornik M."/>
            <person name="Parker M.S."/>
            <person name="Petit J.L."/>
            <person name="Porcel B.M."/>
            <person name="Poulsen N."/>
            <person name="Robison M."/>
            <person name="Rychlewski L."/>
            <person name="Rynearson T.A."/>
            <person name="Schmutz J."/>
            <person name="Shapiro H."/>
            <person name="Siaut M."/>
            <person name="Stanley M."/>
            <person name="Sussman M.R."/>
            <person name="Taylor A.R."/>
            <person name="Vardi A."/>
            <person name="von Dassow P."/>
            <person name="Vyverman W."/>
            <person name="Willis A."/>
            <person name="Wyrwicz L.S."/>
            <person name="Rokhsar D.S."/>
            <person name="Weissenbach J."/>
            <person name="Armbrust E.V."/>
            <person name="Green B.R."/>
            <person name="Van de Peer Y."/>
            <person name="Grigoriev I.V."/>
        </authorList>
    </citation>
    <scope>NUCLEOTIDE SEQUENCE [LARGE SCALE GENOMIC DNA]</scope>
    <source>
        <strain evidence="3 4">CCMP1335</strain>
    </source>
</reference>
<accession>B8C4E2</accession>
<dbReference type="InterPro" id="IPR036372">
    <property type="entry name" value="BEACH_dom_sf"/>
</dbReference>
<dbReference type="PROSITE" id="PS51783">
    <property type="entry name" value="PH_BEACH"/>
    <property type="match status" value="1"/>
</dbReference>
<evidence type="ECO:0000313" key="3">
    <source>
        <dbReference type="EMBL" id="EED91312.1"/>
    </source>
</evidence>
<dbReference type="SMART" id="SM01026">
    <property type="entry name" value="Beach"/>
    <property type="match status" value="1"/>
</dbReference>
<evidence type="ECO:0000259" key="2">
    <source>
        <dbReference type="PROSITE" id="PS51783"/>
    </source>
</evidence>
<dbReference type="HOGENOM" id="CLU_443151_0_0_1"/>
<dbReference type="InterPro" id="IPR023362">
    <property type="entry name" value="PH-BEACH_dom"/>
</dbReference>
<evidence type="ECO:0000313" key="4">
    <source>
        <dbReference type="Proteomes" id="UP000001449"/>
    </source>
</evidence>
<dbReference type="PANTHER" id="PTHR13743">
    <property type="entry name" value="BEIGE/BEACH-RELATED"/>
    <property type="match status" value="1"/>
</dbReference>
<reference evidence="3 4" key="1">
    <citation type="journal article" date="2004" name="Science">
        <title>The genome of the diatom Thalassiosira pseudonana: ecology, evolution, and metabolism.</title>
        <authorList>
            <person name="Armbrust E.V."/>
            <person name="Berges J.A."/>
            <person name="Bowler C."/>
            <person name="Green B.R."/>
            <person name="Martinez D."/>
            <person name="Putnam N.H."/>
            <person name="Zhou S."/>
            <person name="Allen A.E."/>
            <person name="Apt K.E."/>
            <person name="Bechner M."/>
            <person name="Brzezinski M.A."/>
            <person name="Chaal B.K."/>
            <person name="Chiovitti A."/>
            <person name="Davis A.K."/>
            <person name="Demarest M.S."/>
            <person name="Detter J.C."/>
            <person name="Glavina T."/>
            <person name="Goodstein D."/>
            <person name="Hadi M.Z."/>
            <person name="Hellsten U."/>
            <person name="Hildebrand M."/>
            <person name="Jenkins B.D."/>
            <person name="Jurka J."/>
            <person name="Kapitonov V.V."/>
            <person name="Kroger N."/>
            <person name="Lau W.W."/>
            <person name="Lane T.W."/>
            <person name="Larimer F.W."/>
            <person name="Lippmeier J.C."/>
            <person name="Lucas S."/>
            <person name="Medina M."/>
            <person name="Montsant A."/>
            <person name="Obornik M."/>
            <person name="Parker M.S."/>
            <person name="Palenik B."/>
            <person name="Pazour G.J."/>
            <person name="Richardson P.M."/>
            <person name="Rynearson T.A."/>
            <person name="Saito M.A."/>
            <person name="Schwartz D.C."/>
            <person name="Thamatrakoln K."/>
            <person name="Valentin K."/>
            <person name="Vardi A."/>
            <person name="Wilkerson F.P."/>
            <person name="Rokhsar D.S."/>
        </authorList>
    </citation>
    <scope>NUCLEOTIDE SEQUENCE [LARGE SCALE GENOMIC DNA]</scope>
    <source>
        <strain evidence="3 4">CCMP1335</strain>
    </source>
</reference>
<dbReference type="RefSeq" id="XP_002291205.1">
    <property type="nucleotide sequence ID" value="XM_002291169.1"/>
</dbReference>
<dbReference type="EMBL" id="CM000643">
    <property type="protein sequence ID" value="EED91312.1"/>
    <property type="molecule type" value="Genomic_DNA"/>
</dbReference>
<dbReference type="InterPro" id="IPR050865">
    <property type="entry name" value="BEACH_Domain"/>
</dbReference>
<dbReference type="InterPro" id="IPR000409">
    <property type="entry name" value="BEACH_dom"/>
</dbReference>
<gene>
    <name evidence="3" type="ORF">THAPSDRAFT_269169</name>
</gene>
<name>B8C4E2_THAPS</name>
<dbReference type="GeneID" id="7444570"/>
<sequence>MKQMEGRLRLCSQSVVFEPRQISRGIVRIPFRFMMACPFIGEGGATSSSLDTKSNTTVVIVRCDRHVIIKANNVIGPYEHIQTPVEFRFAFQHSSPASMISAARTIFDAEKSSKKSASVSSDTTQSIDRPFDTSNFLHVHERPLTSNLRCSIKTPLLEKKGCAIVTNWGIYFQSSGSAGMSGAISQVWSMKDMRAVARRYDGLKDWGLEVYFANHEGGNEPKSSYYSVLLIFESTEVREHVISLLISEHDNVASLPLPCYTDRSFVESAMELWLAGKLDNFEYLLVLNAAAGRTFHDLSRYPVFPWVLSSYGERNDDDFEDDSSIILLDLNDKNNYRDLSQPIGALNEERFEDFRKRYESMPHHLHDVPFIYGTHYSAPGYVLYFLLRIMPEHMLCLQAGKFDVPDRLFHSINATYNSVLVNPADVKELIPEMFDPDCYDFLINSMGLQLGNLHTGERVNDVLLPSWAKSAKDFLQQNRAALESDYCTRHLPKWIDLIFGVKSRGSRAKDAKNLFHPMSYLGPMELNSMNSDDNKKRAELQASEFGIVPDQLLCREHPSKSNSWESVEGVVMSDRLRDSYRSGGGRMPSNQQPSRALPRVVVDDMVGIKTPAPNLRR</sequence>
<proteinExistence type="predicted"/>
<dbReference type="AlphaFoldDB" id="B8C4E2"/>
<organism evidence="3 4">
    <name type="scientific">Thalassiosira pseudonana</name>
    <name type="common">Marine diatom</name>
    <name type="synonym">Cyclotella nana</name>
    <dbReference type="NCBI Taxonomy" id="35128"/>
    <lineage>
        <taxon>Eukaryota</taxon>
        <taxon>Sar</taxon>
        <taxon>Stramenopiles</taxon>
        <taxon>Ochrophyta</taxon>
        <taxon>Bacillariophyta</taxon>
        <taxon>Coscinodiscophyceae</taxon>
        <taxon>Thalassiosirophycidae</taxon>
        <taxon>Thalassiosirales</taxon>
        <taxon>Thalassiosiraceae</taxon>
        <taxon>Thalassiosira</taxon>
    </lineage>
</organism>
<dbReference type="Gene3D" id="1.10.1540.10">
    <property type="entry name" value="BEACH domain"/>
    <property type="match status" value="1"/>
</dbReference>
<dbReference type="SUPFAM" id="SSF81837">
    <property type="entry name" value="BEACH domain"/>
    <property type="match status" value="1"/>
</dbReference>
<dbReference type="PaxDb" id="35128-Thaps269169"/>
<feature type="domain" description="BEACH" evidence="1">
    <location>
        <begin position="258"/>
        <end position="560"/>
    </location>
</feature>